<dbReference type="Proteomes" id="UP001516023">
    <property type="component" value="Unassembled WGS sequence"/>
</dbReference>
<dbReference type="EMBL" id="JABMIG020000110">
    <property type="protein sequence ID" value="KAL3791735.1"/>
    <property type="molecule type" value="Genomic_DNA"/>
</dbReference>
<keyword evidence="2" id="KW-0812">Transmembrane</keyword>
<feature type="transmembrane region" description="Helical" evidence="2">
    <location>
        <begin position="211"/>
        <end position="236"/>
    </location>
</feature>
<keyword evidence="2" id="KW-0472">Membrane</keyword>
<organism evidence="3 4">
    <name type="scientific">Cyclotella cryptica</name>
    <dbReference type="NCBI Taxonomy" id="29204"/>
    <lineage>
        <taxon>Eukaryota</taxon>
        <taxon>Sar</taxon>
        <taxon>Stramenopiles</taxon>
        <taxon>Ochrophyta</taxon>
        <taxon>Bacillariophyta</taxon>
        <taxon>Coscinodiscophyceae</taxon>
        <taxon>Thalassiosirophycidae</taxon>
        <taxon>Stephanodiscales</taxon>
        <taxon>Stephanodiscaceae</taxon>
        <taxon>Cyclotella</taxon>
    </lineage>
</organism>
<protein>
    <submittedName>
        <fullName evidence="3">Uncharacterized protein</fullName>
    </submittedName>
</protein>
<dbReference type="AlphaFoldDB" id="A0ABD3PUJ3"/>
<gene>
    <name evidence="3" type="ORF">HJC23_007502</name>
</gene>
<evidence type="ECO:0000256" key="1">
    <source>
        <dbReference type="SAM" id="MobiDB-lite"/>
    </source>
</evidence>
<evidence type="ECO:0000313" key="4">
    <source>
        <dbReference type="Proteomes" id="UP001516023"/>
    </source>
</evidence>
<evidence type="ECO:0000256" key="2">
    <source>
        <dbReference type="SAM" id="Phobius"/>
    </source>
</evidence>
<evidence type="ECO:0000313" key="3">
    <source>
        <dbReference type="EMBL" id="KAL3791735.1"/>
    </source>
</evidence>
<keyword evidence="2" id="KW-1133">Transmembrane helix</keyword>
<name>A0ABD3PUJ3_9STRA</name>
<comment type="caution">
    <text evidence="3">The sequence shown here is derived from an EMBL/GenBank/DDBJ whole genome shotgun (WGS) entry which is preliminary data.</text>
</comment>
<feature type="region of interest" description="Disordered" evidence="1">
    <location>
        <begin position="1"/>
        <end position="20"/>
    </location>
</feature>
<accession>A0ABD3PUJ3</accession>
<reference evidence="3 4" key="1">
    <citation type="journal article" date="2020" name="G3 (Bethesda)">
        <title>Improved Reference Genome for Cyclotella cryptica CCMP332, a Model for Cell Wall Morphogenesis, Salinity Adaptation, and Lipid Production in Diatoms (Bacillariophyta).</title>
        <authorList>
            <person name="Roberts W.R."/>
            <person name="Downey K.M."/>
            <person name="Ruck E.C."/>
            <person name="Traller J.C."/>
            <person name="Alverson A.J."/>
        </authorList>
    </citation>
    <scope>NUCLEOTIDE SEQUENCE [LARGE SCALE GENOMIC DNA]</scope>
    <source>
        <strain evidence="3 4">CCMP332</strain>
    </source>
</reference>
<keyword evidence="4" id="KW-1185">Reference proteome</keyword>
<sequence>MGCSHSQYPLPAGKHNQNTCAPKSINVKEQIPRLSKDKPLTPPKQHLSPLRTTIVSDEVARPQSEETARTRERFDITEYVNTDTLDAIKEDELFNIPQSFDKEDLDRSISNEVKDGEESVDSNKCNTAKLTESCFIDVLMIESKIVPFEPLPVHAALESPVKCNSIDIDSKDVDSCLVVNDCVPQQEVSNDNTGKKLLSNKAHKVTFKDRVIFGSAVVFLVLFYFACILSVGWISLKGIQGARHVLFPVPRRLFHSQFNAVAANGLFSEVNQSNTLRTIETDCGDNHRLIAPAHKGSQTSEVIRHTPISSPSIKVPASLKEFELSRAVRNQQQPGEELPSFGDQKIARSRGQKNKLSKSSLRSITIHLKNFDKIKFPNLISLKDIKKMIDEGSYFI</sequence>
<proteinExistence type="predicted"/>